<dbReference type="PANTHER" id="PTHR30087:SF1">
    <property type="entry name" value="HYPOTHETICAL CYTOSOLIC PROTEIN"/>
    <property type="match status" value="1"/>
</dbReference>
<dbReference type="EMBL" id="DRKW01000158">
    <property type="protein sequence ID" value="HEB74121.1"/>
    <property type="molecule type" value="Genomic_DNA"/>
</dbReference>
<dbReference type="AlphaFoldDB" id="A0A7V1N2M0"/>
<dbReference type="Proteomes" id="UP000886268">
    <property type="component" value="Unassembled WGS sequence"/>
</dbReference>
<evidence type="ECO:0000313" key="1">
    <source>
        <dbReference type="EMBL" id="AMM41452.1"/>
    </source>
</evidence>
<accession>A0A7V1N2M0</accession>
<dbReference type="RefSeq" id="WP_066063810.1">
    <property type="nucleotide sequence ID" value="NZ_CP013015.1"/>
</dbReference>
<dbReference type="Proteomes" id="UP000070560">
    <property type="component" value="Chromosome"/>
</dbReference>
<dbReference type="Pfam" id="PF04463">
    <property type="entry name" value="2-thiour_desulf"/>
    <property type="match status" value="1"/>
</dbReference>
<dbReference type="OrthoDB" id="495783at2"/>
<dbReference type="EMBL" id="CP013015">
    <property type="protein sequence ID" value="AMM41452.1"/>
    <property type="molecule type" value="Genomic_DNA"/>
</dbReference>
<sequence length="141" mass="15394">MILVSACLIGLKCRYDGTNAFCNELMDFLKDKNYLPVCPEQLGGLPTPRAPAVIVGGDGFDVQKLKARVINEAQEDVTFNFLQGAKKTLELADLFGVERCYLKERSPSCGVNWVYKKEGLSRGCGVTTALLLKNGYAIIGV</sequence>
<evidence type="ECO:0000313" key="2">
    <source>
        <dbReference type="EMBL" id="HEB74121.1"/>
    </source>
</evidence>
<dbReference type="InterPro" id="IPR007553">
    <property type="entry name" value="2-thiour_desulf"/>
</dbReference>
<organism evidence="2">
    <name type="scientific">Desulfofervidus auxilii</name>
    <dbReference type="NCBI Taxonomy" id="1621989"/>
    <lineage>
        <taxon>Bacteria</taxon>
        <taxon>Pseudomonadati</taxon>
        <taxon>Thermodesulfobacteriota</taxon>
        <taxon>Candidatus Desulfofervidia</taxon>
        <taxon>Candidatus Desulfofervidales</taxon>
        <taxon>Candidatus Desulfofervidaceae</taxon>
        <taxon>Candidatus Desulfofervidus</taxon>
    </lineage>
</organism>
<proteinExistence type="predicted"/>
<dbReference type="KEGG" id="daw:HS1_001658"/>
<name>A0A7V1N2M0_DESA2</name>
<evidence type="ECO:0000313" key="3">
    <source>
        <dbReference type="Proteomes" id="UP000070560"/>
    </source>
</evidence>
<keyword evidence="3" id="KW-1185">Reference proteome</keyword>
<protein>
    <submittedName>
        <fullName evidence="2">DUF523 domain-containing protein</fullName>
    </submittedName>
    <submittedName>
        <fullName evidence="1">Protein containing DUF523</fullName>
    </submittedName>
</protein>
<gene>
    <name evidence="2" type="ORF">ENJ03_02745</name>
    <name evidence="1" type="ORF">HS1_001658</name>
</gene>
<dbReference type="PANTHER" id="PTHR30087">
    <property type="entry name" value="INNER MEMBRANE PROTEIN"/>
    <property type="match status" value="1"/>
</dbReference>
<reference evidence="1 3" key="1">
    <citation type="submission" date="2015-10" db="EMBL/GenBank/DDBJ databases">
        <title>Candidatus Desulfofervidus auxilii, a hydrogenotrophic sulfate-reducing bacterium involved in the thermophilic anaerobic oxidation of methane.</title>
        <authorList>
            <person name="Krukenberg V."/>
            <person name="Richter M."/>
            <person name="Wegener G."/>
        </authorList>
    </citation>
    <scope>NUCLEOTIDE SEQUENCE [LARGE SCALE GENOMIC DNA]</scope>
    <source>
        <strain evidence="1 3">HS1</strain>
    </source>
</reference>
<reference evidence="2" key="2">
    <citation type="journal article" date="2020" name="mSystems">
        <title>Genome- and Community-Level Interaction Insights into Carbon Utilization and Element Cycling Functions of Hydrothermarchaeota in Hydrothermal Sediment.</title>
        <authorList>
            <person name="Zhou Z."/>
            <person name="Liu Y."/>
            <person name="Xu W."/>
            <person name="Pan J."/>
            <person name="Luo Z.H."/>
            <person name="Li M."/>
        </authorList>
    </citation>
    <scope>NUCLEOTIDE SEQUENCE [LARGE SCALE GENOMIC DNA]</scope>
    <source>
        <strain evidence="2">HyVt-45</strain>
    </source>
</reference>